<dbReference type="InterPro" id="IPR001680">
    <property type="entry name" value="WD40_rpt"/>
</dbReference>
<keyword evidence="1" id="KW-0853">WD repeat</keyword>
<dbReference type="InterPro" id="IPR036322">
    <property type="entry name" value="WD40_repeat_dom_sf"/>
</dbReference>
<evidence type="ECO:0000256" key="3">
    <source>
        <dbReference type="SAM" id="MobiDB-lite"/>
    </source>
</evidence>
<dbReference type="InterPro" id="IPR011047">
    <property type="entry name" value="Quinoprotein_ADH-like_sf"/>
</dbReference>
<dbReference type="FunCoup" id="A9VA01">
    <property type="interactions" value="603"/>
</dbReference>
<dbReference type="Proteomes" id="UP000001357">
    <property type="component" value="Unassembled WGS sequence"/>
</dbReference>
<protein>
    <recommendedName>
        <fullName evidence="4">EML-like first beta-propeller domain-containing protein</fullName>
    </recommendedName>
</protein>
<feature type="domain" description="EML-like first beta-propeller" evidence="4">
    <location>
        <begin position="192"/>
        <end position="462"/>
    </location>
</feature>
<keyword evidence="6" id="KW-1185">Reference proteome</keyword>
<proteinExistence type="predicted"/>
<accession>A9VA01</accession>
<sequence>MAASPPAAPTTADLQQQILDLAEVIALQAKEVEGCHHQIKLLKTRISQLENANKVPSNRSSLRRPQTPASNTAALDADNSPNHEAAVERRPSTNRKLARIRSRNSRKNLAAELQDELPTLVINNHANVVHPPLDVEDLNTLDTSTPLNSLRLTRAYGYNGKLRHAVVYLPKTNEVAFPVGTLVVLIDPTTHEQRLYKEHRSQVQALALHPDGDVMASVGTITSLRNRPAIRFWDPDTLATLHTLEHDNLSGVALLQFSPVDPDILLVYQEQEQLLSLWDWRNHVPMIFQAMGGDVLSLHVNVTSNTIVTAGKRHLMFWTLSAQNDQTVTLAPKRAIFGKRDRPAAVLCAMTSPKGLTVTGDTSGAILVWTKPVPNHNISHLIENAHEGGVGALCATEQGFVSGGVKDGRVRLWAWTYDLFPVNDDEFNEMTVHGGVRALACVTVDGLPYLSDFFIGTSTNVVQSVDAGEGTVNTITRGHSSAVVAAAPQQEHFVTATRDGVVAIGYATGVVDLLAADGASLDDLMRDRQPADDCTTTLRLLAVGAEDGMVRIYQRAASVPGVHGPTYRPLDEKTHQVFADPIVGIDICDASQFLRIASAHTVTTRRISDMAEPSVETARALAWSTPAARICWQAAGAWAAVGNDAAVLGPVALRVDSGMPLLASGDRTGTLRLYRYPAPEAAEAFIYAQHNKSITGLGFNRYVALSTPAGLGP</sequence>
<dbReference type="SMART" id="SM00320">
    <property type="entry name" value="WD40"/>
    <property type="match status" value="6"/>
</dbReference>
<name>A9VA01_MONBE</name>
<organism evidence="5 6">
    <name type="scientific">Monosiga brevicollis</name>
    <name type="common">Choanoflagellate</name>
    <dbReference type="NCBI Taxonomy" id="81824"/>
    <lineage>
        <taxon>Eukaryota</taxon>
        <taxon>Choanoflagellata</taxon>
        <taxon>Craspedida</taxon>
        <taxon>Salpingoecidae</taxon>
        <taxon>Monosiga</taxon>
    </lineage>
</organism>
<evidence type="ECO:0000256" key="2">
    <source>
        <dbReference type="ARBA" id="ARBA00022737"/>
    </source>
</evidence>
<evidence type="ECO:0000259" key="4">
    <source>
        <dbReference type="Pfam" id="PF23409"/>
    </source>
</evidence>
<dbReference type="PANTHER" id="PTHR13720">
    <property type="entry name" value="WD-40 REPEAT PROTEIN"/>
    <property type="match status" value="1"/>
</dbReference>
<keyword evidence="2" id="KW-0677">Repeat</keyword>
<dbReference type="STRING" id="81824.A9VA01"/>
<feature type="region of interest" description="Disordered" evidence="3">
    <location>
        <begin position="52"/>
        <end position="95"/>
    </location>
</feature>
<dbReference type="SUPFAM" id="SSF50998">
    <property type="entry name" value="Quinoprotein alcohol dehydrogenase-like"/>
    <property type="match status" value="1"/>
</dbReference>
<dbReference type="SUPFAM" id="SSF50978">
    <property type="entry name" value="WD40 repeat-like"/>
    <property type="match status" value="1"/>
</dbReference>
<gene>
    <name evidence="5" type="ORF">MONBRDRAFT_29060</name>
</gene>
<dbReference type="OMA" id="FRMKENE"/>
<dbReference type="Gene3D" id="2.130.10.10">
    <property type="entry name" value="YVTN repeat-like/Quinoprotein amine dehydrogenase"/>
    <property type="match status" value="2"/>
</dbReference>
<dbReference type="PANTHER" id="PTHR13720:SF33">
    <property type="entry name" value="HELP DOMAIN-CONTAINING PROTEIN"/>
    <property type="match status" value="1"/>
</dbReference>
<dbReference type="InterPro" id="IPR050630">
    <property type="entry name" value="WD_repeat_EMAP"/>
</dbReference>
<reference evidence="5 6" key="1">
    <citation type="journal article" date="2008" name="Nature">
        <title>The genome of the choanoflagellate Monosiga brevicollis and the origin of metazoans.</title>
        <authorList>
            <consortium name="JGI Sequencing"/>
            <person name="King N."/>
            <person name="Westbrook M.J."/>
            <person name="Young S.L."/>
            <person name="Kuo A."/>
            <person name="Abedin M."/>
            <person name="Chapman J."/>
            <person name="Fairclough S."/>
            <person name="Hellsten U."/>
            <person name="Isogai Y."/>
            <person name="Letunic I."/>
            <person name="Marr M."/>
            <person name="Pincus D."/>
            <person name="Putnam N."/>
            <person name="Rokas A."/>
            <person name="Wright K.J."/>
            <person name="Zuzow R."/>
            <person name="Dirks W."/>
            <person name="Good M."/>
            <person name="Goodstein D."/>
            <person name="Lemons D."/>
            <person name="Li W."/>
            <person name="Lyons J.B."/>
            <person name="Morris A."/>
            <person name="Nichols S."/>
            <person name="Richter D.J."/>
            <person name="Salamov A."/>
            <person name="Bork P."/>
            <person name="Lim W.A."/>
            <person name="Manning G."/>
            <person name="Miller W.T."/>
            <person name="McGinnis W."/>
            <person name="Shapiro H."/>
            <person name="Tjian R."/>
            <person name="Grigoriev I.V."/>
            <person name="Rokhsar D."/>
        </authorList>
    </citation>
    <scope>NUCLEOTIDE SEQUENCE [LARGE SCALE GENOMIC DNA]</scope>
    <source>
        <strain evidence="6">MX1 / ATCC 50154</strain>
    </source>
</reference>
<dbReference type="GO" id="GO:0008017">
    <property type="term" value="F:microtubule binding"/>
    <property type="evidence" value="ECO:0000318"/>
    <property type="project" value="GO_Central"/>
</dbReference>
<dbReference type="AlphaFoldDB" id="A9VA01"/>
<evidence type="ECO:0000256" key="1">
    <source>
        <dbReference type="ARBA" id="ARBA00022574"/>
    </source>
</evidence>
<dbReference type="InterPro" id="IPR055439">
    <property type="entry name" value="Beta-prop_EML_1st"/>
</dbReference>
<dbReference type="Pfam" id="PF23409">
    <property type="entry name" value="Beta-prop_EML"/>
    <property type="match status" value="1"/>
</dbReference>
<evidence type="ECO:0000313" key="5">
    <source>
        <dbReference type="EMBL" id="EDQ85644.1"/>
    </source>
</evidence>
<dbReference type="InterPro" id="IPR015943">
    <property type="entry name" value="WD40/YVTN_repeat-like_dom_sf"/>
</dbReference>
<evidence type="ECO:0000313" key="6">
    <source>
        <dbReference type="Proteomes" id="UP000001357"/>
    </source>
</evidence>
<dbReference type="eggNOG" id="KOG2106">
    <property type="taxonomic scope" value="Eukaryota"/>
</dbReference>
<dbReference type="InParanoid" id="A9VA01"/>
<dbReference type="GeneID" id="5894822"/>
<dbReference type="EMBL" id="CH991572">
    <property type="protein sequence ID" value="EDQ85644.1"/>
    <property type="molecule type" value="Genomic_DNA"/>
</dbReference>
<dbReference type="KEGG" id="mbr:MONBRDRAFT_29060"/>
<feature type="compositionally biased region" description="Polar residues" evidence="3">
    <location>
        <begin position="52"/>
        <end position="73"/>
    </location>
</feature>
<dbReference type="RefSeq" id="XP_001749593.1">
    <property type="nucleotide sequence ID" value="XM_001749541.1"/>
</dbReference>